<dbReference type="RefSeq" id="WP_307254401.1">
    <property type="nucleotide sequence ID" value="NZ_JAUSUV010000014.1"/>
</dbReference>
<comment type="caution">
    <text evidence="2">The sequence shown here is derived from an EMBL/GenBank/DDBJ whole genome shotgun (WGS) entry which is preliminary data.</text>
</comment>
<sequence>MRIIKKIFLVGLTLAVFLVPAVNANASSTKSLSKSDEQNIEKFVEQTRQYELDDKTDKENFEKKAESLIENENTKIYNKNLDFKNSKLHTKLSDGTKILSVNIKENDFHEASNVSFFFDKNNNIVDYAEFQLKKSKKNTFQVVTYTNGKLQVDKVSDVPFITAKDYRNQNNGGIQTQGVNWSKFLNCMGIPGVAASVIGSICGVACAITAGTGCIACAITAGTGCIACAVGVLGFNGGSIGVCLGKAWD</sequence>
<proteinExistence type="predicted"/>
<organism evidence="2 3">
    <name type="scientific">Croceifilum oryzae</name>
    <dbReference type="NCBI Taxonomy" id="1553429"/>
    <lineage>
        <taxon>Bacteria</taxon>
        <taxon>Bacillati</taxon>
        <taxon>Bacillota</taxon>
        <taxon>Bacilli</taxon>
        <taxon>Bacillales</taxon>
        <taxon>Thermoactinomycetaceae</taxon>
        <taxon>Croceifilum</taxon>
    </lineage>
</organism>
<accession>A0AAJ1TL95</accession>
<protein>
    <submittedName>
        <fullName evidence="2">Lipopolysaccharide export LptBFGC system permease protein LptF</fullName>
    </submittedName>
</protein>
<evidence type="ECO:0000313" key="2">
    <source>
        <dbReference type="EMBL" id="MDQ0418577.1"/>
    </source>
</evidence>
<dbReference type="AlphaFoldDB" id="A0AAJ1TL95"/>
<reference evidence="2 3" key="1">
    <citation type="submission" date="2023-07" db="EMBL/GenBank/DDBJ databases">
        <title>Genomic Encyclopedia of Type Strains, Phase IV (KMG-IV): sequencing the most valuable type-strain genomes for metagenomic binning, comparative biology and taxonomic classification.</title>
        <authorList>
            <person name="Goeker M."/>
        </authorList>
    </citation>
    <scope>NUCLEOTIDE SEQUENCE [LARGE SCALE GENOMIC DNA]</scope>
    <source>
        <strain evidence="2 3">DSM 46876</strain>
    </source>
</reference>
<name>A0AAJ1TL95_9BACL</name>
<feature type="signal peptide" evidence="1">
    <location>
        <begin position="1"/>
        <end position="24"/>
    </location>
</feature>
<gene>
    <name evidence="2" type="ORF">J2Z48_002780</name>
</gene>
<keyword evidence="1" id="KW-0732">Signal</keyword>
<dbReference type="EMBL" id="JAUSUV010000014">
    <property type="protein sequence ID" value="MDQ0418577.1"/>
    <property type="molecule type" value="Genomic_DNA"/>
</dbReference>
<keyword evidence="3" id="KW-1185">Reference proteome</keyword>
<feature type="chain" id="PRO_5042470048" evidence="1">
    <location>
        <begin position="25"/>
        <end position="249"/>
    </location>
</feature>
<dbReference type="Proteomes" id="UP001238450">
    <property type="component" value="Unassembled WGS sequence"/>
</dbReference>
<evidence type="ECO:0000256" key="1">
    <source>
        <dbReference type="SAM" id="SignalP"/>
    </source>
</evidence>
<evidence type="ECO:0000313" key="3">
    <source>
        <dbReference type="Proteomes" id="UP001238450"/>
    </source>
</evidence>